<feature type="domain" description="PhoU" evidence="8">
    <location>
        <begin position="118"/>
        <end position="203"/>
    </location>
</feature>
<evidence type="ECO:0000256" key="2">
    <source>
        <dbReference type="ARBA" id="ARBA00008107"/>
    </source>
</evidence>
<dbReference type="AlphaFoldDB" id="A0A1I7HJY7"/>
<dbReference type="InterPro" id="IPR038078">
    <property type="entry name" value="PhoU-like_sf"/>
</dbReference>
<protein>
    <recommendedName>
        <fullName evidence="7">Phosphate-specific transport system accessory protein PhoU</fullName>
    </recommendedName>
</protein>
<dbReference type="GO" id="GO:0005737">
    <property type="term" value="C:cytoplasm"/>
    <property type="evidence" value="ECO:0007669"/>
    <property type="project" value="UniProtKB-SubCell"/>
</dbReference>
<dbReference type="GO" id="GO:0006817">
    <property type="term" value="P:phosphate ion transport"/>
    <property type="evidence" value="ECO:0007669"/>
    <property type="project" value="UniProtKB-KW"/>
</dbReference>
<evidence type="ECO:0000256" key="1">
    <source>
        <dbReference type="ARBA" id="ARBA00004496"/>
    </source>
</evidence>
<evidence type="ECO:0000256" key="6">
    <source>
        <dbReference type="ARBA" id="ARBA00022592"/>
    </source>
</evidence>
<evidence type="ECO:0000313" key="9">
    <source>
        <dbReference type="EMBL" id="SFU60796.1"/>
    </source>
</evidence>
<evidence type="ECO:0000256" key="5">
    <source>
        <dbReference type="ARBA" id="ARBA00022490"/>
    </source>
</evidence>
<dbReference type="EMBL" id="FPBT01000018">
    <property type="protein sequence ID" value="SFU60796.1"/>
    <property type="molecule type" value="Genomic_DNA"/>
</dbReference>
<proteinExistence type="inferred from homology"/>
<dbReference type="SUPFAM" id="SSF109755">
    <property type="entry name" value="PhoU-like"/>
    <property type="match status" value="1"/>
</dbReference>
<evidence type="ECO:0000256" key="7">
    <source>
        <dbReference type="PIRNR" id="PIRNR003107"/>
    </source>
</evidence>
<evidence type="ECO:0000256" key="3">
    <source>
        <dbReference type="ARBA" id="ARBA00011738"/>
    </source>
</evidence>
<dbReference type="PIRSF" id="PIRSF003107">
    <property type="entry name" value="PhoU"/>
    <property type="match status" value="1"/>
</dbReference>
<dbReference type="PANTHER" id="PTHR42930">
    <property type="entry name" value="PHOSPHATE-SPECIFIC TRANSPORT SYSTEM ACCESSORY PROTEIN PHOU"/>
    <property type="match status" value="1"/>
</dbReference>
<name>A0A1I7HJY7_9FIRM</name>
<feature type="domain" description="PhoU" evidence="8">
    <location>
        <begin position="17"/>
        <end position="104"/>
    </location>
</feature>
<keyword evidence="5 7" id="KW-0963">Cytoplasm</keyword>
<evidence type="ECO:0000259" key="8">
    <source>
        <dbReference type="Pfam" id="PF01895"/>
    </source>
</evidence>
<dbReference type="RefSeq" id="WP_090163619.1">
    <property type="nucleotide sequence ID" value="NZ_CACVNK010000005.1"/>
</dbReference>
<dbReference type="InterPro" id="IPR028366">
    <property type="entry name" value="PhoU"/>
</dbReference>
<dbReference type="GO" id="GO:0045936">
    <property type="term" value="P:negative regulation of phosphate metabolic process"/>
    <property type="evidence" value="ECO:0007669"/>
    <property type="project" value="InterPro"/>
</dbReference>
<dbReference type="PANTHER" id="PTHR42930:SF3">
    <property type="entry name" value="PHOSPHATE-SPECIFIC TRANSPORT SYSTEM ACCESSORY PROTEIN PHOU"/>
    <property type="match status" value="1"/>
</dbReference>
<comment type="subcellular location">
    <subcellularLocation>
        <location evidence="1 7">Cytoplasm</location>
    </subcellularLocation>
</comment>
<organism evidence="9 10">
    <name type="scientific">Eubacterium pyruvativorans</name>
    <dbReference type="NCBI Taxonomy" id="155865"/>
    <lineage>
        <taxon>Bacteria</taxon>
        <taxon>Bacillati</taxon>
        <taxon>Bacillota</taxon>
        <taxon>Clostridia</taxon>
        <taxon>Eubacteriales</taxon>
        <taxon>Eubacteriaceae</taxon>
        <taxon>Eubacterium</taxon>
    </lineage>
</organism>
<dbReference type="NCBIfam" id="TIGR02135">
    <property type="entry name" value="phoU_full"/>
    <property type="match status" value="1"/>
</dbReference>
<dbReference type="OrthoDB" id="9814256at2"/>
<keyword evidence="10" id="KW-1185">Reference proteome</keyword>
<gene>
    <name evidence="9" type="ORF">SAMN05216508_11815</name>
</gene>
<sequence>MRARFDRQLDELNEQMTRMGMLCETAIERSSEALLNHDISMAESVRKLQEQIGEMHRDIENRCFRLLMQQQPVARDLRTISSALKMVTDMGRIGVQSGEIAEIVTMDAIRSVDPELPIRDMAQSTIRMVTRSLDAFVRKDVDMARKVINDDDEVDSYFNQVKKKLIEEIRTTEEDGAMVLDLLMIAKYLERIGDHAVNIAEWVAYSVTGEMEGLDI</sequence>
<keyword evidence="6 7" id="KW-0592">Phosphate transport</keyword>
<dbReference type="STRING" id="155865.SAMN05216515_11915"/>
<evidence type="ECO:0000313" key="10">
    <source>
        <dbReference type="Proteomes" id="UP000198817"/>
    </source>
</evidence>
<dbReference type="Proteomes" id="UP000198817">
    <property type="component" value="Unassembled WGS sequence"/>
</dbReference>
<dbReference type="GeneID" id="78354689"/>
<dbReference type="Gene3D" id="1.20.58.220">
    <property type="entry name" value="Phosphate transport system protein phou homolog 2, domain 2"/>
    <property type="match status" value="1"/>
</dbReference>
<keyword evidence="4 7" id="KW-0813">Transport</keyword>
<reference evidence="9 10" key="1">
    <citation type="submission" date="2016-10" db="EMBL/GenBank/DDBJ databases">
        <authorList>
            <person name="de Groot N.N."/>
        </authorList>
    </citation>
    <scope>NUCLEOTIDE SEQUENCE [LARGE SCALE GENOMIC DNA]</scope>
    <source>
        <strain evidence="9 10">KHGC13</strain>
    </source>
</reference>
<dbReference type="InterPro" id="IPR026022">
    <property type="entry name" value="PhoU_dom"/>
</dbReference>
<comment type="function">
    <text evidence="7">Plays a role in the regulation of phosphate uptake.</text>
</comment>
<dbReference type="GO" id="GO:0030643">
    <property type="term" value="P:intracellular phosphate ion homeostasis"/>
    <property type="evidence" value="ECO:0007669"/>
    <property type="project" value="InterPro"/>
</dbReference>
<accession>A0A1I7HJY7</accession>
<dbReference type="FunFam" id="1.20.58.220:FF:000004">
    <property type="entry name" value="Phosphate-specific transport system accessory protein PhoU"/>
    <property type="match status" value="1"/>
</dbReference>
<comment type="similarity">
    <text evidence="2 7">Belongs to the PhoU family.</text>
</comment>
<evidence type="ECO:0000256" key="4">
    <source>
        <dbReference type="ARBA" id="ARBA00022448"/>
    </source>
</evidence>
<dbReference type="Pfam" id="PF01895">
    <property type="entry name" value="PhoU"/>
    <property type="match status" value="2"/>
</dbReference>
<comment type="subunit">
    <text evidence="3 7">Homodimer.</text>
</comment>